<keyword evidence="4 17" id="KW-0329">Glyoxylate bypass</keyword>
<name>A0A450SRP3_9GAMM</name>
<dbReference type="EMBL" id="CAADFA010000180">
    <property type="protein sequence ID" value="VFJ56591.1"/>
    <property type="molecule type" value="Genomic_DNA"/>
</dbReference>
<keyword evidence="9" id="KW-0560">Oxidoreductase</keyword>
<dbReference type="NCBIfam" id="NF005425">
    <property type="entry name" value="PRK07006.1"/>
    <property type="match status" value="1"/>
</dbReference>
<dbReference type="Pfam" id="PF00180">
    <property type="entry name" value="Iso_dh"/>
    <property type="match status" value="1"/>
</dbReference>
<dbReference type="SUPFAM" id="SSF53659">
    <property type="entry name" value="Isocitrate/Isopropylmalate dehydrogenase-like"/>
    <property type="match status" value="1"/>
</dbReference>
<gene>
    <name evidence="19" type="ORF">BECKFM1743A_GA0114220_101708</name>
    <name evidence="21" type="ORF">BECKFM1743B_GA0114221_101759</name>
    <name evidence="20" type="ORF">BECKFM1743C_GA0114222_101808</name>
</gene>
<feature type="binding site" evidence="13">
    <location>
        <position position="389"/>
    </location>
    <ligand>
        <name>NADP(+)</name>
        <dbReference type="ChEBI" id="CHEBI:58349"/>
    </ligand>
</feature>
<dbReference type="GO" id="GO:0051287">
    <property type="term" value="F:NAD binding"/>
    <property type="evidence" value="ECO:0007669"/>
    <property type="project" value="InterPro"/>
</dbReference>
<dbReference type="NCBIfam" id="NF005036">
    <property type="entry name" value="PRK06451.1"/>
    <property type="match status" value="1"/>
</dbReference>
<evidence type="ECO:0000256" key="5">
    <source>
        <dbReference type="ARBA" id="ARBA00022532"/>
    </source>
</evidence>
<evidence type="ECO:0000256" key="7">
    <source>
        <dbReference type="ARBA" id="ARBA00022842"/>
    </source>
</evidence>
<dbReference type="InterPro" id="IPR024084">
    <property type="entry name" value="IsoPropMal-DH-like_dom"/>
</dbReference>
<evidence type="ECO:0000256" key="10">
    <source>
        <dbReference type="ARBA" id="ARBA00023211"/>
    </source>
</evidence>
<proteinExistence type="inferred from homology"/>
<feature type="binding site" evidence="14">
    <location>
        <position position="305"/>
    </location>
    <ligand>
        <name>Mg(2+)</name>
        <dbReference type="ChEBI" id="CHEBI:18420"/>
    </ligand>
</feature>
<feature type="binding site" evidence="13">
    <location>
        <position position="393"/>
    </location>
    <ligand>
        <name>NADP(+)</name>
        <dbReference type="ChEBI" id="CHEBI:58349"/>
    </ligand>
</feature>
<evidence type="ECO:0000256" key="16">
    <source>
        <dbReference type="PIRSR" id="PIRSR604439-5"/>
    </source>
</evidence>
<dbReference type="GO" id="GO:0006099">
    <property type="term" value="P:tricarboxylic acid cycle"/>
    <property type="evidence" value="ECO:0007669"/>
    <property type="project" value="UniProtKB-UniRule"/>
</dbReference>
<comment type="cofactor">
    <cofactor evidence="14">
        <name>Mg(2+)</name>
        <dbReference type="ChEBI" id="CHEBI:18420"/>
    </cofactor>
    <cofactor evidence="14">
        <name>Mn(2+)</name>
        <dbReference type="ChEBI" id="CHEBI:29035"/>
    </cofactor>
    <text evidence="14">Binds 1 Mg(2+) or Mn(2+) ion per subunit.</text>
</comment>
<feature type="binding site" evidence="12">
    <location>
        <position position="119"/>
    </location>
    <ligand>
        <name>D-threo-isocitrate</name>
        <dbReference type="ChEBI" id="CHEBI:15562"/>
    </ligand>
</feature>
<evidence type="ECO:0000256" key="17">
    <source>
        <dbReference type="RuleBase" id="RU004446"/>
    </source>
</evidence>
<evidence type="ECO:0000256" key="2">
    <source>
        <dbReference type="ARBA" id="ARBA00007769"/>
    </source>
</evidence>
<evidence type="ECO:0000256" key="15">
    <source>
        <dbReference type="PIRSR" id="PIRSR604439-4"/>
    </source>
</evidence>
<feature type="domain" description="Isopropylmalate dehydrogenase-like" evidence="18">
    <location>
        <begin position="29"/>
        <end position="410"/>
    </location>
</feature>
<feature type="site" description="Critical for catalysis" evidence="15">
    <location>
        <position position="160"/>
    </location>
</feature>
<feature type="modified residue" description="Phosphoserine" evidence="16">
    <location>
        <position position="113"/>
    </location>
</feature>
<feature type="binding site" evidence="13">
    <location>
        <position position="104"/>
    </location>
    <ligand>
        <name>NADP(+)</name>
        <dbReference type="ChEBI" id="CHEBI:58349"/>
    </ligand>
</feature>
<evidence type="ECO:0000256" key="8">
    <source>
        <dbReference type="ARBA" id="ARBA00022857"/>
    </source>
</evidence>
<dbReference type="AlphaFoldDB" id="A0A450SRP3"/>
<feature type="binding site" evidence="13">
    <location>
        <begin position="337"/>
        <end position="343"/>
    </location>
    <ligand>
        <name>NADP(+)</name>
        <dbReference type="ChEBI" id="CHEBI:58349"/>
    </ligand>
</feature>
<protein>
    <recommendedName>
        <fullName evidence="17">Isocitrate dehydrogenase [NADP]</fullName>
        <ecNumber evidence="17">1.1.1.42</ecNumber>
    </recommendedName>
</protein>
<feature type="site" description="Critical for catalysis" evidence="15">
    <location>
        <position position="227"/>
    </location>
</feature>
<keyword evidence="8 13" id="KW-0521">NADP</keyword>
<dbReference type="GO" id="GO:0006097">
    <property type="term" value="P:glyoxylate cycle"/>
    <property type="evidence" value="ECO:0007669"/>
    <property type="project" value="UniProtKB-KW"/>
</dbReference>
<evidence type="ECO:0000256" key="13">
    <source>
        <dbReference type="PIRSR" id="PIRSR604439-2"/>
    </source>
</evidence>
<dbReference type="EC" id="1.1.1.42" evidence="17"/>
<comment type="cofactor">
    <cofactor evidence="1">
        <name>Mn(2+)</name>
        <dbReference type="ChEBI" id="CHEBI:29035"/>
    </cofactor>
</comment>
<comment type="catalytic activity">
    <reaction evidence="11">
        <text>D-threo-isocitrate + NADP(+) = 2-oxoglutarate + CO2 + NADPH</text>
        <dbReference type="Rhea" id="RHEA:19629"/>
        <dbReference type="ChEBI" id="CHEBI:15562"/>
        <dbReference type="ChEBI" id="CHEBI:16526"/>
        <dbReference type="ChEBI" id="CHEBI:16810"/>
        <dbReference type="ChEBI" id="CHEBI:57783"/>
        <dbReference type="ChEBI" id="CHEBI:58349"/>
        <dbReference type="EC" id="1.1.1.42"/>
    </reaction>
</comment>
<feature type="modified residue" description="N6-succinyllysine" evidence="16">
    <location>
        <position position="100"/>
    </location>
</feature>
<dbReference type="GO" id="GO:0004450">
    <property type="term" value="F:isocitrate dehydrogenase (NADP+) activity"/>
    <property type="evidence" value="ECO:0007669"/>
    <property type="project" value="UniProtKB-UniRule"/>
</dbReference>
<evidence type="ECO:0000256" key="9">
    <source>
        <dbReference type="ARBA" id="ARBA00023002"/>
    </source>
</evidence>
<dbReference type="Gene3D" id="3.40.718.10">
    <property type="entry name" value="Isopropylmalate Dehydrogenase"/>
    <property type="match status" value="1"/>
</dbReference>
<keyword evidence="5 17" id="KW-0816">Tricarboxylic acid cycle</keyword>
<feature type="binding site" evidence="12">
    <location>
        <position position="113"/>
    </location>
    <ligand>
        <name>D-threo-isocitrate</name>
        <dbReference type="ChEBI" id="CHEBI:15562"/>
    </ligand>
</feature>
<dbReference type="EMBL" id="CAADEZ010000170">
    <property type="protein sequence ID" value="VFJ56525.1"/>
    <property type="molecule type" value="Genomic_DNA"/>
</dbReference>
<dbReference type="PROSITE" id="PS00470">
    <property type="entry name" value="IDH_IMDH"/>
    <property type="match status" value="1"/>
</dbReference>
<dbReference type="EMBL" id="CAADFL010000175">
    <property type="protein sequence ID" value="VFK11318.1"/>
    <property type="molecule type" value="Genomic_DNA"/>
</dbReference>
<evidence type="ECO:0000256" key="6">
    <source>
        <dbReference type="ARBA" id="ARBA00022723"/>
    </source>
</evidence>
<sequence>MKYQHITLPATGQKITVENGRLNVPDNPIIGFVEGDGIGPDIMGACLRVWDAAVAGAYGDRRKIHWAELYMGEKAADNYHGDYFPDETLAALQDLVVGIKGPLTTPVGGGFRSLNVSLRQALDLYACVRPVRYYAGVPSPLRHPEKVDVVIFRENTEDVYAGIEYESGSRETRKVEAFLKEEMGAQFFDDAGIGIKPISPFGTGRLVRKAIRYALDNDRKSVTLVHKGNIMKFTEGAFRNWGYRLAREEFPGQTITEDELWDKYGGKQPEGKVVIKDRIADVMFQLMLLRPEEFDVLATPNLNGDYLSDAIAAEVGGIGIAPGANMADHVAVFEATHGTAPKYANQDKVNPGSLLFSGVMMLEYIGWREAANLITRAYLQAIGAGIVTYDFARQMTSAAEISTSGFADALIRAIETR</sequence>
<dbReference type="SMART" id="SM01329">
    <property type="entry name" value="Iso_dh"/>
    <property type="match status" value="1"/>
</dbReference>
<evidence type="ECO:0000256" key="12">
    <source>
        <dbReference type="PIRSR" id="PIRSR604439-1"/>
    </source>
</evidence>
<evidence type="ECO:0000256" key="4">
    <source>
        <dbReference type="ARBA" id="ARBA00022435"/>
    </source>
</evidence>
<organism evidence="20">
    <name type="scientific">Candidatus Kentrum sp. FM</name>
    <dbReference type="NCBI Taxonomy" id="2126340"/>
    <lineage>
        <taxon>Bacteria</taxon>
        <taxon>Pseudomonadati</taxon>
        <taxon>Pseudomonadota</taxon>
        <taxon>Gammaproteobacteria</taxon>
        <taxon>Candidatus Kentrum</taxon>
    </lineage>
</organism>
<dbReference type="PANTHER" id="PTHR43504">
    <property type="entry name" value="ISOCITRATE DEHYDROGENASE [NADP]"/>
    <property type="match status" value="1"/>
</dbReference>
<keyword evidence="10 14" id="KW-0464">Manganese</keyword>
<evidence type="ECO:0000256" key="11">
    <source>
        <dbReference type="ARBA" id="ARBA00023554"/>
    </source>
</evidence>
<evidence type="ECO:0000313" key="21">
    <source>
        <dbReference type="EMBL" id="VFK11318.1"/>
    </source>
</evidence>
<evidence type="ECO:0000313" key="20">
    <source>
        <dbReference type="EMBL" id="VFJ56591.1"/>
    </source>
</evidence>
<dbReference type="InterPro" id="IPR019818">
    <property type="entry name" value="IsoCit/isopropylmalate_DH_CS"/>
</dbReference>
<feature type="binding site" evidence="12">
    <location>
        <position position="129"/>
    </location>
    <ligand>
        <name>D-threo-isocitrate</name>
        <dbReference type="ChEBI" id="CHEBI:15562"/>
    </ligand>
</feature>
<dbReference type="GO" id="GO:0000287">
    <property type="term" value="F:magnesium ion binding"/>
    <property type="evidence" value="ECO:0007669"/>
    <property type="project" value="InterPro"/>
</dbReference>
<evidence type="ECO:0000256" key="14">
    <source>
        <dbReference type="PIRSR" id="PIRSR604439-3"/>
    </source>
</evidence>
<evidence type="ECO:0000313" key="19">
    <source>
        <dbReference type="EMBL" id="VFJ56525.1"/>
    </source>
</evidence>
<evidence type="ECO:0000256" key="1">
    <source>
        <dbReference type="ARBA" id="ARBA00001936"/>
    </source>
</evidence>
<dbReference type="PANTHER" id="PTHR43504:SF1">
    <property type="entry name" value="ISOCITRATE DEHYDROGENASE [NADP]"/>
    <property type="match status" value="1"/>
</dbReference>
<evidence type="ECO:0000256" key="3">
    <source>
        <dbReference type="ARBA" id="ARBA00011738"/>
    </source>
</evidence>
<feature type="binding site" evidence="12">
    <location>
        <position position="115"/>
    </location>
    <ligand>
        <name>D-threo-isocitrate</name>
        <dbReference type="ChEBI" id="CHEBI:15562"/>
    </ligand>
</feature>
<keyword evidence="7 14" id="KW-0460">Magnesium</keyword>
<reference evidence="20" key="1">
    <citation type="submission" date="2019-02" db="EMBL/GenBank/DDBJ databases">
        <authorList>
            <person name="Gruber-Vodicka R. H."/>
            <person name="Seah K. B. B."/>
        </authorList>
    </citation>
    <scope>NUCLEOTIDE SEQUENCE</scope>
    <source>
        <strain evidence="19">BECK_BZ163</strain>
        <strain evidence="21">BECK_BZ164</strain>
        <strain evidence="20">BECK_BZ165</strain>
    </source>
</reference>
<dbReference type="NCBIfam" id="TIGR00183">
    <property type="entry name" value="prok_nadp_idh"/>
    <property type="match status" value="1"/>
</dbReference>
<accession>A0A450SRP3</accession>
<keyword evidence="6 17" id="KW-0479">Metal-binding</keyword>
<feature type="binding site" evidence="12">
    <location>
        <position position="153"/>
    </location>
    <ligand>
        <name>D-threo-isocitrate</name>
        <dbReference type="ChEBI" id="CHEBI:15562"/>
    </ligand>
</feature>
<comment type="subunit">
    <text evidence="3">Homodimer.</text>
</comment>
<evidence type="ECO:0000259" key="18">
    <source>
        <dbReference type="SMART" id="SM01329"/>
    </source>
</evidence>
<feature type="binding site" evidence="13">
    <location>
        <position position="350"/>
    </location>
    <ligand>
        <name>NADP(+)</name>
        <dbReference type="ChEBI" id="CHEBI:58349"/>
    </ligand>
</feature>
<dbReference type="InterPro" id="IPR004439">
    <property type="entry name" value="Isocitrate_DH_NADP_dimer_prok"/>
</dbReference>
<comment type="similarity">
    <text evidence="2">Belongs to the isocitrate and isopropylmalate dehydrogenases family.</text>
</comment>